<evidence type="ECO:0000313" key="5">
    <source>
        <dbReference type="Proteomes" id="UP000001880"/>
    </source>
</evidence>
<dbReference type="Proteomes" id="UP000001880">
    <property type="component" value="Chromosome"/>
</dbReference>
<dbReference type="AlphaFoldDB" id="D0LRC4"/>
<feature type="domain" description="CAAX prenyl protease 2/Lysostaphin resistance protein A-like" evidence="3">
    <location>
        <begin position="197"/>
        <end position="281"/>
    </location>
</feature>
<dbReference type="RefSeq" id="WP_012829750.1">
    <property type="nucleotide sequence ID" value="NC_013440.1"/>
</dbReference>
<reference evidence="4 5" key="1">
    <citation type="journal article" date="2010" name="Stand. Genomic Sci.">
        <title>Complete genome sequence of Haliangium ochraceum type strain (SMP-2).</title>
        <authorList>
            <consortium name="US DOE Joint Genome Institute (JGI-PGF)"/>
            <person name="Ivanova N."/>
            <person name="Daum C."/>
            <person name="Lang E."/>
            <person name="Abt B."/>
            <person name="Kopitz M."/>
            <person name="Saunders E."/>
            <person name="Lapidus A."/>
            <person name="Lucas S."/>
            <person name="Glavina Del Rio T."/>
            <person name="Nolan M."/>
            <person name="Tice H."/>
            <person name="Copeland A."/>
            <person name="Cheng J.F."/>
            <person name="Chen F."/>
            <person name="Bruce D."/>
            <person name="Goodwin L."/>
            <person name="Pitluck S."/>
            <person name="Mavromatis K."/>
            <person name="Pati A."/>
            <person name="Mikhailova N."/>
            <person name="Chen A."/>
            <person name="Palaniappan K."/>
            <person name="Land M."/>
            <person name="Hauser L."/>
            <person name="Chang Y.J."/>
            <person name="Jeffries C.D."/>
            <person name="Detter J.C."/>
            <person name="Brettin T."/>
            <person name="Rohde M."/>
            <person name="Goker M."/>
            <person name="Bristow J."/>
            <person name="Markowitz V."/>
            <person name="Eisen J.A."/>
            <person name="Hugenholtz P."/>
            <person name="Kyrpides N.C."/>
            <person name="Klenk H.P."/>
        </authorList>
    </citation>
    <scope>NUCLEOTIDE SEQUENCE [LARGE SCALE GENOMIC DNA]</scope>
    <source>
        <strain evidence="5">DSM 14365 / CIP 107738 / JCM 11303 / AJ 13395 / SMP-2</strain>
    </source>
</reference>
<feature type="region of interest" description="Disordered" evidence="1">
    <location>
        <begin position="31"/>
        <end position="66"/>
    </location>
</feature>
<feature type="transmembrane region" description="Helical" evidence="2">
    <location>
        <begin position="76"/>
        <end position="95"/>
    </location>
</feature>
<protein>
    <submittedName>
        <fullName evidence="4">Abortive infection protein</fullName>
    </submittedName>
</protein>
<dbReference type="InterPro" id="IPR003675">
    <property type="entry name" value="Rce1/LyrA-like_dom"/>
</dbReference>
<dbReference type="GO" id="GO:0080120">
    <property type="term" value="P:CAAX-box protein maturation"/>
    <property type="evidence" value="ECO:0007669"/>
    <property type="project" value="UniProtKB-ARBA"/>
</dbReference>
<feature type="transmembrane region" description="Helical" evidence="2">
    <location>
        <begin position="197"/>
        <end position="215"/>
    </location>
</feature>
<keyword evidence="2" id="KW-0812">Transmembrane</keyword>
<dbReference type="STRING" id="502025.Hoch_4661"/>
<dbReference type="HOGENOM" id="CLU_911440_0_0_7"/>
<dbReference type="GO" id="GO:0004175">
    <property type="term" value="F:endopeptidase activity"/>
    <property type="evidence" value="ECO:0007669"/>
    <property type="project" value="UniProtKB-ARBA"/>
</dbReference>
<evidence type="ECO:0000256" key="2">
    <source>
        <dbReference type="SAM" id="Phobius"/>
    </source>
</evidence>
<name>D0LRC4_HALO1</name>
<proteinExistence type="predicted"/>
<feature type="transmembrane region" description="Helical" evidence="2">
    <location>
        <begin position="227"/>
        <end position="245"/>
    </location>
</feature>
<evidence type="ECO:0000256" key="1">
    <source>
        <dbReference type="SAM" id="MobiDB-lite"/>
    </source>
</evidence>
<organism evidence="4 5">
    <name type="scientific">Haliangium ochraceum (strain DSM 14365 / JCM 11303 / SMP-2)</name>
    <dbReference type="NCBI Taxonomy" id="502025"/>
    <lineage>
        <taxon>Bacteria</taxon>
        <taxon>Pseudomonadati</taxon>
        <taxon>Myxococcota</taxon>
        <taxon>Polyangia</taxon>
        <taxon>Haliangiales</taxon>
        <taxon>Kofleriaceae</taxon>
        <taxon>Haliangium</taxon>
    </lineage>
</organism>
<sequence length="305" mass="33638">MPSLLSKPFRFIAEQWRLIDAEYLGTSAAGAAAADGDGDARGTGQGKKGKRGKGGGAPATTGADQVPPATRYRRSVIMVLVTVMIALTLQEYFGHRVTFQKLFPYDGGEYWTLQGFGWWSGWRVFGYILLPVIAILLTPGERLRDYYIGLQGLFRHLWIYLALYLLVLPAVLVAARMDSFSATYPFYKLANRSSFDFWVWEFLYALQFLALEFFFRGFMLRGLGRAIGANAIFVMCVPYCMIHYGKPLPETLGSIFAGIALGTLAMRTKSIWGGVFIHVGVALTMDALALGNCPPAETGRPCGGH</sequence>
<keyword evidence="2" id="KW-0472">Membrane</keyword>
<dbReference type="EMBL" id="CP001804">
    <property type="protein sequence ID" value="ACY17152.1"/>
    <property type="molecule type" value="Genomic_DNA"/>
</dbReference>
<dbReference type="OrthoDB" id="5525190at2"/>
<keyword evidence="5" id="KW-1185">Reference proteome</keyword>
<evidence type="ECO:0000313" key="4">
    <source>
        <dbReference type="EMBL" id="ACY17152.1"/>
    </source>
</evidence>
<dbReference type="KEGG" id="hoh:Hoch_4661"/>
<feature type="transmembrane region" description="Helical" evidence="2">
    <location>
        <begin position="251"/>
        <end position="268"/>
    </location>
</feature>
<accession>D0LRC4</accession>
<feature type="transmembrane region" description="Helical" evidence="2">
    <location>
        <begin position="115"/>
        <end position="137"/>
    </location>
</feature>
<feature type="transmembrane region" description="Helical" evidence="2">
    <location>
        <begin position="157"/>
        <end position="177"/>
    </location>
</feature>
<dbReference type="Pfam" id="PF02517">
    <property type="entry name" value="Rce1-like"/>
    <property type="match status" value="1"/>
</dbReference>
<dbReference type="eggNOG" id="COG1266">
    <property type="taxonomic scope" value="Bacteria"/>
</dbReference>
<gene>
    <name evidence="4" type="ordered locus">Hoch_4661</name>
</gene>
<keyword evidence="2" id="KW-1133">Transmembrane helix</keyword>
<evidence type="ECO:0000259" key="3">
    <source>
        <dbReference type="Pfam" id="PF02517"/>
    </source>
</evidence>